<feature type="compositionally biased region" description="Polar residues" evidence="8">
    <location>
        <begin position="610"/>
        <end position="619"/>
    </location>
</feature>
<reference evidence="9" key="1">
    <citation type="submission" date="2021-02" db="EMBL/GenBank/DDBJ databases">
        <authorList>
            <person name="Palmer J.M."/>
        </authorList>
    </citation>
    <scope>NUCLEOTIDE SEQUENCE</scope>
    <source>
        <strain evidence="9">SCRP23</strain>
    </source>
</reference>
<comment type="caution">
    <text evidence="9">The sequence shown here is derived from an EMBL/GenBank/DDBJ whole genome shotgun (WGS) entry which is preliminary data.</text>
</comment>
<proteinExistence type="inferred from homology"/>
<dbReference type="OrthoDB" id="166611at2759"/>
<evidence type="ECO:0000313" key="9">
    <source>
        <dbReference type="EMBL" id="KAG7378704.1"/>
    </source>
</evidence>
<evidence type="ECO:0000256" key="8">
    <source>
        <dbReference type="SAM" id="MobiDB-lite"/>
    </source>
</evidence>
<dbReference type="InterPro" id="IPR038844">
    <property type="entry name" value="CFAP157"/>
</dbReference>
<evidence type="ECO:0000313" key="10">
    <source>
        <dbReference type="Proteomes" id="UP000693981"/>
    </source>
</evidence>
<keyword evidence="4 7" id="KW-0175">Coiled coil</keyword>
<dbReference type="PANTHER" id="PTHR31954">
    <property type="entry name" value="CILIA- AND FLAGELLA-ASSOCIATED PROTEIN 157"/>
    <property type="match status" value="1"/>
</dbReference>
<comment type="similarity">
    <text evidence="2">Belongs to the CFAP157 family.</text>
</comment>
<evidence type="ECO:0000256" key="3">
    <source>
        <dbReference type="ARBA" id="ARBA00014087"/>
    </source>
</evidence>
<sequence length="661" mass="74530">MDAITDPNASQVSGLNSVGGNGGVDRQVVSTPLTHSIMSSAVMSAIDHTDPKLAFDMMLVNEHLTSQDMANRSLKEEAALLKNTLAKQTVEQHEMFQYFHEKTDSNVARIAELEKALSDAQEEIERLLTTSQEQVEKDQRERAAEMANAQTELRSLKDELHQVHAFAAAKKEIEAHTRELETKLDAQRAVFQTQVQELERNNLVEQARMKQELLGRMQDAKAELMMRTHDQVASTTHRTLLENEHFTKELAFQSRETEKLLERLDDAQQQVAALRTQNKVFEENERLMAKKNRYYQKILARLQSKSSDGDTTFQFQLDSPKASDVKKKSILTPLQEEVLSPQDDDTLLESLQVALEEEKHKSSTLETQLQRATEWIRVFQRERQFLLVEQDEVIQFLHRAIDEAVLARQQTAGELHVKKAASNRANGDEFASSHNLNTRVEELLALIPTTSTMEVLGRRVLVPRPALDDLSSTDAHEVLLFFLEKLHHYQERIGAVYPMSRAVPSPIKAQRELLERQLGVELPPISTNNSSHSPSPLKQKRRMFAHVSAAVDAGNSQWLTSPKIKPVVNSQPQAPLSPQLLAMATNQFNFLSPTVTQRSPTKKRSHQPHHSSLNKNTVVSPPRKTQIQTSMQQSSSYEGLTPWPGTSSAASIPDWNGSATQ</sequence>
<dbReference type="Proteomes" id="UP000693981">
    <property type="component" value="Unassembled WGS sequence"/>
</dbReference>
<gene>
    <name evidence="9" type="ORF">PHYBOEH_000247</name>
</gene>
<comment type="subcellular location">
    <subcellularLocation>
        <location evidence="1">Cell projection</location>
        <location evidence="1">Cilium</location>
    </subcellularLocation>
</comment>
<dbReference type="AlphaFoldDB" id="A0A8T1VGW6"/>
<dbReference type="PANTHER" id="PTHR31954:SF1">
    <property type="entry name" value="CILIA- AND FLAGELLA-ASSOCIATED PROTEIN 157"/>
    <property type="match status" value="1"/>
</dbReference>
<evidence type="ECO:0000256" key="6">
    <source>
        <dbReference type="ARBA" id="ARBA00023273"/>
    </source>
</evidence>
<keyword evidence="10" id="KW-1185">Reference proteome</keyword>
<dbReference type="GO" id="GO:0036064">
    <property type="term" value="C:ciliary basal body"/>
    <property type="evidence" value="ECO:0007669"/>
    <property type="project" value="TreeGrafter"/>
</dbReference>
<keyword evidence="5" id="KW-0969">Cilium</keyword>
<feature type="compositionally biased region" description="Basic residues" evidence="8">
    <location>
        <begin position="600"/>
        <end position="609"/>
    </location>
</feature>
<name>A0A8T1VGW6_9STRA</name>
<accession>A0A8T1VGW6</accession>
<feature type="region of interest" description="Disordered" evidence="8">
    <location>
        <begin position="1"/>
        <end position="27"/>
    </location>
</feature>
<feature type="region of interest" description="Disordered" evidence="8">
    <location>
        <begin position="594"/>
        <end position="661"/>
    </location>
</feature>
<evidence type="ECO:0000256" key="7">
    <source>
        <dbReference type="SAM" id="Coils"/>
    </source>
</evidence>
<protein>
    <recommendedName>
        <fullName evidence="3">Cilia- and flagella-associated protein 157</fullName>
    </recommendedName>
</protein>
<keyword evidence="6" id="KW-0966">Cell projection</keyword>
<dbReference type="EMBL" id="JAGDFL010001013">
    <property type="protein sequence ID" value="KAG7378704.1"/>
    <property type="molecule type" value="Genomic_DNA"/>
</dbReference>
<feature type="coiled-coil region" evidence="7">
    <location>
        <begin position="71"/>
        <end position="223"/>
    </location>
</feature>
<organism evidence="9 10">
    <name type="scientific">Phytophthora boehmeriae</name>
    <dbReference type="NCBI Taxonomy" id="109152"/>
    <lineage>
        <taxon>Eukaryota</taxon>
        <taxon>Sar</taxon>
        <taxon>Stramenopiles</taxon>
        <taxon>Oomycota</taxon>
        <taxon>Peronosporomycetes</taxon>
        <taxon>Peronosporales</taxon>
        <taxon>Peronosporaceae</taxon>
        <taxon>Phytophthora</taxon>
    </lineage>
</organism>
<dbReference type="GO" id="GO:0008017">
    <property type="term" value="F:microtubule binding"/>
    <property type="evidence" value="ECO:0007669"/>
    <property type="project" value="TreeGrafter"/>
</dbReference>
<evidence type="ECO:0000256" key="5">
    <source>
        <dbReference type="ARBA" id="ARBA00023069"/>
    </source>
</evidence>
<feature type="compositionally biased region" description="Low complexity" evidence="8">
    <location>
        <begin position="625"/>
        <end position="636"/>
    </location>
</feature>
<evidence type="ECO:0000256" key="2">
    <source>
        <dbReference type="ARBA" id="ARBA00010841"/>
    </source>
</evidence>
<evidence type="ECO:0000256" key="1">
    <source>
        <dbReference type="ARBA" id="ARBA00004138"/>
    </source>
</evidence>
<feature type="coiled-coil region" evidence="7">
    <location>
        <begin position="250"/>
        <end position="284"/>
    </location>
</feature>
<evidence type="ECO:0000256" key="4">
    <source>
        <dbReference type="ARBA" id="ARBA00023054"/>
    </source>
</evidence>